<feature type="transmembrane region" description="Helical" evidence="1">
    <location>
        <begin position="193"/>
        <end position="215"/>
    </location>
</feature>
<dbReference type="PANTHER" id="PTHR43471:SF10">
    <property type="entry name" value="SLL1107 PROTEIN"/>
    <property type="match status" value="1"/>
</dbReference>
<evidence type="ECO:0000256" key="1">
    <source>
        <dbReference type="SAM" id="Phobius"/>
    </source>
</evidence>
<feature type="transmembrane region" description="Helical" evidence="1">
    <location>
        <begin position="6"/>
        <end position="25"/>
    </location>
</feature>
<reference evidence="2 3" key="1">
    <citation type="submission" date="2020-10" db="EMBL/GenBank/DDBJ databases">
        <title>The genome sequence of Chitinilyticum litopenaei 4Y14.</title>
        <authorList>
            <person name="Liu Y."/>
        </authorList>
    </citation>
    <scope>NUCLEOTIDE SEQUENCE [LARGE SCALE GENOMIC DNA]</scope>
    <source>
        <strain evidence="2 3">4Y14</strain>
    </source>
</reference>
<dbReference type="EMBL" id="JADFUA010000003">
    <property type="protein sequence ID" value="MBE9609217.1"/>
    <property type="molecule type" value="Genomic_DNA"/>
</dbReference>
<dbReference type="PANTHER" id="PTHR43471">
    <property type="entry name" value="ABC TRANSPORTER PERMEASE"/>
    <property type="match status" value="1"/>
</dbReference>
<proteinExistence type="predicted"/>
<accession>A0A8J7K1X1</accession>
<comment type="caution">
    <text evidence="2">The sequence shown here is derived from an EMBL/GenBank/DDBJ whole genome shotgun (WGS) entry which is preliminary data.</text>
</comment>
<feature type="transmembrane region" description="Helical" evidence="1">
    <location>
        <begin position="55"/>
        <end position="76"/>
    </location>
</feature>
<dbReference type="AlphaFoldDB" id="A0A8J7K1X1"/>
<feature type="transmembrane region" description="Helical" evidence="1">
    <location>
        <begin position="96"/>
        <end position="116"/>
    </location>
</feature>
<dbReference type="Proteomes" id="UP000604481">
    <property type="component" value="Unassembled WGS sequence"/>
</dbReference>
<protein>
    <recommendedName>
        <fullName evidence="4">ABC transporter permease</fullName>
    </recommendedName>
</protein>
<keyword evidence="3" id="KW-1185">Reference proteome</keyword>
<evidence type="ECO:0000313" key="3">
    <source>
        <dbReference type="Proteomes" id="UP000604481"/>
    </source>
</evidence>
<sequence>MVVALDIGISAIKLVATLLGLFWVLEMVAKDIDRKNLLWVLAYPAPRATYIVGRFIGIGTLLGCSIAFLGGLLWIVVQNSSMGYQHFHTFDLGSPYAITLAYLWLDTLIITAFTLLITTVSTSSLMPVFMGAAFAVSARSLGGVLAYLNSGESQINTSLASSVQKLQWILPDLSRLDLRDWPLYRATISADQLQASLTMSVSYIVIMLLLCCLSLSKRDIH</sequence>
<keyword evidence="1" id="KW-0812">Transmembrane</keyword>
<organism evidence="2 3">
    <name type="scientific">Chitinilyticum piscinae</name>
    <dbReference type="NCBI Taxonomy" id="2866724"/>
    <lineage>
        <taxon>Bacteria</taxon>
        <taxon>Pseudomonadati</taxon>
        <taxon>Pseudomonadota</taxon>
        <taxon>Betaproteobacteria</taxon>
        <taxon>Neisseriales</taxon>
        <taxon>Chitinibacteraceae</taxon>
        <taxon>Chitinilyticum</taxon>
    </lineage>
</organism>
<gene>
    <name evidence="2" type="ORF">INR99_07635</name>
</gene>
<evidence type="ECO:0008006" key="4">
    <source>
        <dbReference type="Google" id="ProtNLM"/>
    </source>
</evidence>
<keyword evidence="1" id="KW-0472">Membrane</keyword>
<keyword evidence="1" id="KW-1133">Transmembrane helix</keyword>
<name>A0A8J7K1X1_9NEIS</name>
<evidence type="ECO:0000313" key="2">
    <source>
        <dbReference type="EMBL" id="MBE9609217.1"/>
    </source>
</evidence>